<keyword evidence="2" id="KW-1185">Reference proteome</keyword>
<dbReference type="EMBL" id="CP000934">
    <property type="protein sequence ID" value="ACE86169.1"/>
    <property type="molecule type" value="Genomic_DNA"/>
</dbReference>
<evidence type="ECO:0000313" key="2">
    <source>
        <dbReference type="Proteomes" id="UP000001036"/>
    </source>
</evidence>
<gene>
    <name evidence="1" type="ordered locus">CJA_1832</name>
</gene>
<name>B3PFW7_CELJU</name>
<dbReference type="HOGENOM" id="CLU_3355251_0_0_6"/>
<reference evidence="1 2" key="1">
    <citation type="journal article" date="2008" name="J. Bacteriol.">
        <title>Insights into plant cell wall degradation from the genome sequence of the soil bacterium Cellvibrio japonicus.</title>
        <authorList>
            <person name="Deboy R.T."/>
            <person name="Mongodin E.F."/>
            <person name="Fouts D.E."/>
            <person name="Tailford L.E."/>
            <person name="Khouri H."/>
            <person name="Emerson J.B."/>
            <person name="Mohamoud Y."/>
            <person name="Watkins K."/>
            <person name="Henrissat B."/>
            <person name="Gilbert H.J."/>
            <person name="Nelson K.E."/>
        </authorList>
    </citation>
    <scope>NUCLEOTIDE SEQUENCE [LARGE SCALE GENOMIC DNA]</scope>
    <source>
        <strain evidence="1 2">Ueda107</strain>
    </source>
</reference>
<dbReference type="KEGG" id="cja:CJA_1832"/>
<accession>B3PFW7</accession>
<proteinExistence type="predicted"/>
<dbReference type="AlphaFoldDB" id="B3PFW7"/>
<organism evidence="1 2">
    <name type="scientific">Cellvibrio japonicus (strain Ueda107)</name>
    <name type="common">Pseudomonas fluorescens subsp. cellulosa</name>
    <dbReference type="NCBI Taxonomy" id="498211"/>
    <lineage>
        <taxon>Bacteria</taxon>
        <taxon>Pseudomonadati</taxon>
        <taxon>Pseudomonadota</taxon>
        <taxon>Gammaproteobacteria</taxon>
        <taxon>Cellvibrionales</taxon>
        <taxon>Cellvibrionaceae</taxon>
        <taxon>Cellvibrio</taxon>
    </lineage>
</organism>
<protein>
    <submittedName>
        <fullName evidence="1">Uncharacterized protein</fullName>
    </submittedName>
</protein>
<sequence>MNSFWLPHQHGSCGWMLAIMKSDATKRSFEAGEKRA</sequence>
<evidence type="ECO:0000313" key="1">
    <source>
        <dbReference type="EMBL" id="ACE86169.1"/>
    </source>
</evidence>
<dbReference type="Proteomes" id="UP000001036">
    <property type="component" value="Chromosome"/>
</dbReference>